<dbReference type="AlphaFoldDB" id="A0A7X4HHE7"/>
<dbReference type="Pfam" id="PF00899">
    <property type="entry name" value="ThiF"/>
    <property type="match status" value="1"/>
</dbReference>
<evidence type="ECO:0000313" key="3">
    <source>
        <dbReference type="Proteomes" id="UP000450676"/>
    </source>
</evidence>
<dbReference type="InterPro" id="IPR000594">
    <property type="entry name" value="ThiF_NAD_FAD-bd"/>
</dbReference>
<proteinExistence type="predicted"/>
<sequence>MTTEFDYDRFVMRNDGYINKATQAKIRNTRVVVVGAGLGSALPVAATRMGFQHFVLVDGDTVDMHNLNRQFFDFEDIGRPKVEALKKQILRINPTAQVETIQANLDKDNVADLVAKADFIFDTIDFLDLEAILHLHATAKAMGKHIFTALSIGPGGGVLYFPPDAPESLADIIQKDVASATAEGDVSYSNVFGKIMGRIGVHLDAQVVEQVARALTIMEDGRPCPASQISVGSFTVGSMGLSMMHDVLAGLEVPTAPYMVVHSFRNHTSKKIKISAD</sequence>
<dbReference type="PANTHER" id="PTHR43267:SF3">
    <property type="entry name" value="THIF PROTEIN"/>
    <property type="match status" value="1"/>
</dbReference>
<keyword evidence="3" id="KW-1185">Reference proteome</keyword>
<dbReference type="PANTHER" id="PTHR43267">
    <property type="entry name" value="TRNA THREONYLCARBAMOYLADENOSINE DEHYDRATASE"/>
    <property type="match status" value="1"/>
</dbReference>
<comment type="caution">
    <text evidence="2">The sequence shown here is derived from an EMBL/GenBank/DDBJ whole genome shotgun (WGS) entry which is preliminary data.</text>
</comment>
<dbReference type="GO" id="GO:0061503">
    <property type="term" value="F:tRNA threonylcarbamoyladenosine dehydratase"/>
    <property type="evidence" value="ECO:0007669"/>
    <property type="project" value="TreeGrafter"/>
</dbReference>
<organism evidence="2 3">
    <name type="scientific">Pseudoduganella aquatica</name>
    <dbReference type="NCBI Taxonomy" id="2660641"/>
    <lineage>
        <taxon>Bacteria</taxon>
        <taxon>Pseudomonadati</taxon>
        <taxon>Pseudomonadota</taxon>
        <taxon>Betaproteobacteria</taxon>
        <taxon>Burkholderiales</taxon>
        <taxon>Oxalobacteraceae</taxon>
        <taxon>Telluria group</taxon>
        <taxon>Pseudoduganella</taxon>
    </lineage>
</organism>
<dbReference type="Proteomes" id="UP000450676">
    <property type="component" value="Unassembled WGS sequence"/>
</dbReference>
<reference evidence="2 3" key="1">
    <citation type="submission" date="2019-12" db="EMBL/GenBank/DDBJ databases">
        <title>Novel species isolated from a subtropical stream in China.</title>
        <authorList>
            <person name="Lu H."/>
        </authorList>
    </citation>
    <scope>NUCLEOTIDE SEQUENCE [LARGE SCALE GENOMIC DNA]</scope>
    <source>
        <strain evidence="2 3">FT127W</strain>
    </source>
</reference>
<dbReference type="SUPFAM" id="SSF69572">
    <property type="entry name" value="Activating enzymes of the ubiquitin-like proteins"/>
    <property type="match status" value="1"/>
</dbReference>
<dbReference type="GO" id="GO:0008641">
    <property type="term" value="F:ubiquitin-like modifier activating enzyme activity"/>
    <property type="evidence" value="ECO:0007669"/>
    <property type="project" value="InterPro"/>
</dbReference>
<accession>A0A7X4HHE7</accession>
<feature type="domain" description="THIF-type NAD/FAD binding fold" evidence="1">
    <location>
        <begin position="18"/>
        <end position="206"/>
    </location>
</feature>
<evidence type="ECO:0000259" key="1">
    <source>
        <dbReference type="Pfam" id="PF00899"/>
    </source>
</evidence>
<dbReference type="RefSeq" id="WP_161075491.1">
    <property type="nucleotide sequence ID" value="NZ_CP086370.1"/>
</dbReference>
<evidence type="ECO:0000313" key="2">
    <source>
        <dbReference type="EMBL" id="MYN11220.1"/>
    </source>
</evidence>
<dbReference type="Gene3D" id="3.40.50.720">
    <property type="entry name" value="NAD(P)-binding Rossmann-like Domain"/>
    <property type="match status" value="1"/>
</dbReference>
<dbReference type="GO" id="GO:0061504">
    <property type="term" value="P:cyclic threonylcarbamoyladenosine biosynthetic process"/>
    <property type="evidence" value="ECO:0007669"/>
    <property type="project" value="TreeGrafter"/>
</dbReference>
<dbReference type="InterPro" id="IPR035985">
    <property type="entry name" value="Ubiquitin-activating_enz"/>
</dbReference>
<protein>
    <submittedName>
        <fullName evidence="2">Thiamine biosynthesis protein ThiF</fullName>
    </submittedName>
</protein>
<dbReference type="EMBL" id="WWCU01000060">
    <property type="protein sequence ID" value="MYN11220.1"/>
    <property type="molecule type" value="Genomic_DNA"/>
</dbReference>
<gene>
    <name evidence="2" type="ORF">GTP77_28300</name>
</gene>
<dbReference type="InterPro" id="IPR045886">
    <property type="entry name" value="ThiF/MoeB/HesA"/>
</dbReference>
<name>A0A7X4HHE7_9BURK</name>